<keyword evidence="3" id="KW-0804">Transcription</keyword>
<dbReference type="GO" id="GO:0000976">
    <property type="term" value="F:transcription cis-regulatory region binding"/>
    <property type="evidence" value="ECO:0007669"/>
    <property type="project" value="TreeGrafter"/>
</dbReference>
<accession>A0A0K1PE24</accession>
<dbReference type="SUPFAM" id="SSF46689">
    <property type="entry name" value="Homeodomain-like"/>
    <property type="match status" value="1"/>
</dbReference>
<dbReference type="SUPFAM" id="SSF48498">
    <property type="entry name" value="Tetracyclin repressor-like, C-terminal domain"/>
    <property type="match status" value="1"/>
</dbReference>
<feature type="DNA-binding region" description="H-T-H motif" evidence="4">
    <location>
        <begin position="37"/>
        <end position="56"/>
    </location>
</feature>
<feature type="domain" description="HTH tetR-type" evidence="5">
    <location>
        <begin position="14"/>
        <end position="74"/>
    </location>
</feature>
<evidence type="ECO:0000313" key="7">
    <source>
        <dbReference type="Proteomes" id="UP000055590"/>
    </source>
</evidence>
<proteinExistence type="predicted"/>
<dbReference type="InterPro" id="IPR036271">
    <property type="entry name" value="Tet_transcr_reg_TetR-rel_C_sf"/>
</dbReference>
<evidence type="ECO:0000313" key="6">
    <source>
        <dbReference type="EMBL" id="AKU91760.1"/>
    </source>
</evidence>
<dbReference type="PROSITE" id="PS01081">
    <property type="entry name" value="HTH_TETR_1"/>
    <property type="match status" value="1"/>
</dbReference>
<name>A0A0K1PE24_9BACT</name>
<sequence>MADGTISAREQAKGDKRARIVDAAIRVFAEKGFHLATVAEVAREAGVADGTIYLYFKNKDDLLACLFEERMVELNALMSAELAKTDGALEQLRTFVRTHLRMVQERPALAQVLIVELRQSARLVKAHKAAGFASYLDILGRIIEAGAADGSVRAGVDTRSLRRAIFGALDEVALSWLLGGRRFDLEKNAEQLAELFARGLAAGT</sequence>
<dbReference type="InterPro" id="IPR013570">
    <property type="entry name" value="Tscrpt_reg_YsiA_C"/>
</dbReference>
<dbReference type="PANTHER" id="PTHR30055">
    <property type="entry name" value="HTH-TYPE TRANSCRIPTIONAL REGULATOR RUTR"/>
    <property type="match status" value="1"/>
</dbReference>
<dbReference type="PROSITE" id="PS50977">
    <property type="entry name" value="HTH_TETR_2"/>
    <property type="match status" value="1"/>
</dbReference>
<dbReference type="Pfam" id="PF08359">
    <property type="entry name" value="TetR_C_4"/>
    <property type="match status" value="1"/>
</dbReference>
<dbReference type="Pfam" id="PF00440">
    <property type="entry name" value="TetR_N"/>
    <property type="match status" value="1"/>
</dbReference>
<dbReference type="EMBL" id="CP012332">
    <property type="protein sequence ID" value="AKU91760.1"/>
    <property type="molecule type" value="Genomic_DNA"/>
</dbReference>
<evidence type="ECO:0000256" key="3">
    <source>
        <dbReference type="ARBA" id="ARBA00023163"/>
    </source>
</evidence>
<dbReference type="STRING" id="1391653.AKJ08_2147"/>
<organism evidence="6 7">
    <name type="scientific">Vulgatibacter incomptus</name>
    <dbReference type="NCBI Taxonomy" id="1391653"/>
    <lineage>
        <taxon>Bacteria</taxon>
        <taxon>Pseudomonadati</taxon>
        <taxon>Myxococcota</taxon>
        <taxon>Myxococcia</taxon>
        <taxon>Myxococcales</taxon>
        <taxon>Cystobacterineae</taxon>
        <taxon>Vulgatibacteraceae</taxon>
        <taxon>Vulgatibacter</taxon>
    </lineage>
</organism>
<dbReference type="PANTHER" id="PTHR30055:SF234">
    <property type="entry name" value="HTH-TYPE TRANSCRIPTIONAL REGULATOR BETI"/>
    <property type="match status" value="1"/>
</dbReference>
<evidence type="ECO:0000256" key="1">
    <source>
        <dbReference type="ARBA" id="ARBA00023015"/>
    </source>
</evidence>
<reference evidence="6 7" key="1">
    <citation type="submission" date="2015-08" db="EMBL/GenBank/DDBJ databases">
        <authorList>
            <person name="Babu N.S."/>
            <person name="Beckwith C.J."/>
            <person name="Beseler K.G."/>
            <person name="Brison A."/>
            <person name="Carone J.V."/>
            <person name="Caskin T.P."/>
            <person name="Diamond M."/>
            <person name="Durham M.E."/>
            <person name="Foxe J.M."/>
            <person name="Go M."/>
            <person name="Henderson B.A."/>
            <person name="Jones I.B."/>
            <person name="McGettigan J.A."/>
            <person name="Micheletti S.J."/>
            <person name="Nasrallah M.E."/>
            <person name="Ortiz D."/>
            <person name="Piller C.R."/>
            <person name="Privatt S.R."/>
            <person name="Schneider S.L."/>
            <person name="Sharp S."/>
            <person name="Smith T.C."/>
            <person name="Stanton J.D."/>
            <person name="Ullery H.E."/>
            <person name="Wilson R.J."/>
            <person name="Serrano M.G."/>
            <person name="Buck G."/>
            <person name="Lee V."/>
            <person name="Wang Y."/>
            <person name="Carvalho R."/>
            <person name="Voegtly L."/>
            <person name="Shi R."/>
            <person name="Duckworth R."/>
            <person name="Johnson A."/>
            <person name="Loviza R."/>
            <person name="Walstead R."/>
            <person name="Shah Z."/>
            <person name="Kiflezghi M."/>
            <person name="Wade K."/>
            <person name="Ball S.L."/>
            <person name="Bradley K.W."/>
            <person name="Asai D.J."/>
            <person name="Bowman C.A."/>
            <person name="Russell D.A."/>
            <person name="Pope W.H."/>
            <person name="Jacobs-Sera D."/>
            <person name="Hendrix R.W."/>
            <person name="Hatfull G.F."/>
        </authorList>
    </citation>
    <scope>NUCLEOTIDE SEQUENCE [LARGE SCALE GENOMIC DNA]</scope>
    <source>
        <strain evidence="6 7">DSM 27710</strain>
    </source>
</reference>
<dbReference type="InterPro" id="IPR009057">
    <property type="entry name" value="Homeodomain-like_sf"/>
</dbReference>
<keyword evidence="7" id="KW-1185">Reference proteome</keyword>
<dbReference type="GO" id="GO:0003700">
    <property type="term" value="F:DNA-binding transcription factor activity"/>
    <property type="evidence" value="ECO:0007669"/>
    <property type="project" value="TreeGrafter"/>
</dbReference>
<evidence type="ECO:0000256" key="4">
    <source>
        <dbReference type="PROSITE-ProRule" id="PRU00335"/>
    </source>
</evidence>
<dbReference type="Proteomes" id="UP000055590">
    <property type="component" value="Chromosome"/>
</dbReference>
<dbReference type="InterPro" id="IPR023772">
    <property type="entry name" value="DNA-bd_HTH_TetR-type_CS"/>
</dbReference>
<gene>
    <name evidence="6" type="ORF">AKJ08_2147</name>
</gene>
<dbReference type="Gene3D" id="1.10.357.10">
    <property type="entry name" value="Tetracycline Repressor, domain 2"/>
    <property type="match status" value="1"/>
</dbReference>
<dbReference type="RefSeq" id="WP_050726027.1">
    <property type="nucleotide sequence ID" value="NZ_CP012332.1"/>
</dbReference>
<protein>
    <submittedName>
        <fullName evidence="6">Fatty acid degradation regulator YsiA, TetR family</fullName>
    </submittedName>
</protein>
<dbReference type="PATRIC" id="fig|1391653.3.peg.2241"/>
<evidence type="ECO:0000259" key="5">
    <source>
        <dbReference type="PROSITE" id="PS50977"/>
    </source>
</evidence>
<dbReference type="AlphaFoldDB" id="A0A0K1PE24"/>
<evidence type="ECO:0000256" key="2">
    <source>
        <dbReference type="ARBA" id="ARBA00023125"/>
    </source>
</evidence>
<keyword evidence="1" id="KW-0805">Transcription regulation</keyword>
<dbReference type="KEGG" id="vin:AKJ08_2147"/>
<dbReference type="Gene3D" id="1.10.10.60">
    <property type="entry name" value="Homeodomain-like"/>
    <property type="match status" value="1"/>
</dbReference>
<keyword evidence="2 4" id="KW-0238">DNA-binding</keyword>
<dbReference type="InterPro" id="IPR001647">
    <property type="entry name" value="HTH_TetR"/>
</dbReference>
<dbReference type="InterPro" id="IPR050109">
    <property type="entry name" value="HTH-type_TetR-like_transc_reg"/>
</dbReference>
<dbReference type="PRINTS" id="PR00455">
    <property type="entry name" value="HTHTETR"/>
</dbReference>